<feature type="domain" description="Solute-binding protein family 3/N-terminal" evidence="2">
    <location>
        <begin position="41"/>
        <end position="150"/>
    </location>
</feature>
<organism evidence="3 4">
    <name type="scientific">Tessaracoccus lapidicaptus</name>
    <dbReference type="NCBI Taxonomy" id="1427523"/>
    <lineage>
        <taxon>Bacteria</taxon>
        <taxon>Bacillati</taxon>
        <taxon>Actinomycetota</taxon>
        <taxon>Actinomycetes</taxon>
        <taxon>Propionibacteriales</taxon>
        <taxon>Propionibacteriaceae</taxon>
        <taxon>Tessaracoccus</taxon>
    </lineage>
</organism>
<dbReference type="EMBL" id="MBQD01000025">
    <property type="protein sequence ID" value="OCL31816.1"/>
    <property type="molecule type" value="Genomic_DNA"/>
</dbReference>
<reference evidence="4" key="1">
    <citation type="submission" date="2016-07" db="EMBL/GenBank/DDBJ databases">
        <authorList>
            <person name="Florea S."/>
            <person name="Webb J.S."/>
            <person name="Jaromczyk J."/>
            <person name="Schardl C.L."/>
        </authorList>
    </citation>
    <scope>NUCLEOTIDE SEQUENCE [LARGE SCALE GENOMIC DNA]</scope>
    <source>
        <strain evidence="4">IPBSL-7</strain>
    </source>
</reference>
<keyword evidence="4" id="KW-1185">Reference proteome</keyword>
<keyword evidence="1" id="KW-0732">Signal</keyword>
<accession>A0A1C0AID9</accession>
<dbReference type="Proteomes" id="UP000093501">
    <property type="component" value="Unassembled WGS sequence"/>
</dbReference>
<comment type="caution">
    <text evidence="3">The sequence shown here is derived from an EMBL/GenBank/DDBJ whole genome shotgun (WGS) entry which is preliminary data.</text>
</comment>
<feature type="signal peptide" evidence="1">
    <location>
        <begin position="1"/>
        <end position="26"/>
    </location>
</feature>
<gene>
    <name evidence="3" type="ORF">BCR15_09135</name>
</gene>
<proteinExistence type="predicted"/>
<feature type="chain" id="PRO_5008643086" description="Solute-binding protein family 3/N-terminal domain-containing protein" evidence="1">
    <location>
        <begin position="27"/>
        <end position="160"/>
    </location>
</feature>
<protein>
    <recommendedName>
        <fullName evidence="2">Solute-binding protein family 3/N-terminal domain-containing protein</fullName>
    </recommendedName>
</protein>
<evidence type="ECO:0000259" key="2">
    <source>
        <dbReference type="Pfam" id="PF00497"/>
    </source>
</evidence>
<dbReference type="AlphaFoldDB" id="A0A1C0AID9"/>
<dbReference type="RefSeq" id="WP_068752592.1">
    <property type="nucleotide sequence ID" value="NZ_LR214441.1"/>
</dbReference>
<dbReference type="PROSITE" id="PS51257">
    <property type="entry name" value="PROKAR_LIPOPROTEIN"/>
    <property type="match status" value="1"/>
</dbReference>
<dbReference type="Gene3D" id="3.40.190.10">
    <property type="entry name" value="Periplasmic binding protein-like II"/>
    <property type="match status" value="1"/>
</dbReference>
<dbReference type="SUPFAM" id="SSF53850">
    <property type="entry name" value="Periplasmic binding protein-like II"/>
    <property type="match status" value="1"/>
</dbReference>
<sequence length="160" mass="17032">MVRIIVRVTAALLSLVLVGCAEPAFPRDPDDTLQRASGGTLRVGVSDHPPFTEVADDGSVSGDEVEIIEGYAESIGATVEWRDGAESELVELLDLGQLDVVIGGIASDSPWSKHAAFTRPYTRVVGTDGKAQKMVIAARLGENALLTSLDRYLIEKGLRA</sequence>
<evidence type="ECO:0000313" key="4">
    <source>
        <dbReference type="Proteomes" id="UP000093501"/>
    </source>
</evidence>
<name>A0A1C0AID9_9ACTN</name>
<dbReference type="InterPro" id="IPR001638">
    <property type="entry name" value="Solute-binding_3/MltF_N"/>
</dbReference>
<dbReference type="Pfam" id="PF00497">
    <property type="entry name" value="SBP_bac_3"/>
    <property type="match status" value="1"/>
</dbReference>
<evidence type="ECO:0000313" key="3">
    <source>
        <dbReference type="EMBL" id="OCL31816.1"/>
    </source>
</evidence>
<evidence type="ECO:0000256" key="1">
    <source>
        <dbReference type="SAM" id="SignalP"/>
    </source>
</evidence>